<keyword evidence="2" id="KW-1185">Reference proteome</keyword>
<dbReference type="AlphaFoldDB" id="A0A8T2JZQ1"/>
<dbReference type="EMBL" id="JAACNH010000003">
    <property type="protein sequence ID" value="KAG8447806.1"/>
    <property type="molecule type" value="Genomic_DNA"/>
</dbReference>
<accession>A0A8T2JZQ1</accession>
<sequence length="90" mass="10948">MITLQQWGYLLVGSSCKFKRLWLETDRYVETKKYIWYGWAFPPQNQSPVPSIRSLLPVKCRSLMVSANQKFILQFYKQWFQMHINLDWLK</sequence>
<evidence type="ECO:0000313" key="2">
    <source>
        <dbReference type="Proteomes" id="UP000812440"/>
    </source>
</evidence>
<organism evidence="1 2">
    <name type="scientific">Hymenochirus boettgeri</name>
    <name type="common">Congo dwarf clawed frog</name>
    <dbReference type="NCBI Taxonomy" id="247094"/>
    <lineage>
        <taxon>Eukaryota</taxon>
        <taxon>Metazoa</taxon>
        <taxon>Chordata</taxon>
        <taxon>Craniata</taxon>
        <taxon>Vertebrata</taxon>
        <taxon>Euteleostomi</taxon>
        <taxon>Amphibia</taxon>
        <taxon>Batrachia</taxon>
        <taxon>Anura</taxon>
        <taxon>Pipoidea</taxon>
        <taxon>Pipidae</taxon>
        <taxon>Pipinae</taxon>
        <taxon>Hymenochirus</taxon>
    </lineage>
</organism>
<gene>
    <name evidence="1" type="ORF">GDO86_015057</name>
</gene>
<reference evidence="1" key="1">
    <citation type="thesis" date="2020" institute="ProQuest LLC" country="789 East Eisenhower Parkway, Ann Arbor, MI, USA">
        <title>Comparative Genomics and Chromosome Evolution.</title>
        <authorList>
            <person name="Mudd A.B."/>
        </authorList>
    </citation>
    <scope>NUCLEOTIDE SEQUENCE</scope>
    <source>
        <strain evidence="1">Female2</strain>
        <tissue evidence="1">Blood</tissue>
    </source>
</reference>
<evidence type="ECO:0000313" key="1">
    <source>
        <dbReference type="EMBL" id="KAG8447806.1"/>
    </source>
</evidence>
<proteinExistence type="predicted"/>
<comment type="caution">
    <text evidence="1">The sequence shown here is derived from an EMBL/GenBank/DDBJ whole genome shotgun (WGS) entry which is preliminary data.</text>
</comment>
<dbReference type="Proteomes" id="UP000812440">
    <property type="component" value="Chromosome 8_10"/>
</dbReference>
<name>A0A8T2JZQ1_9PIPI</name>
<protein>
    <submittedName>
        <fullName evidence="1">Uncharacterized protein</fullName>
    </submittedName>
</protein>